<dbReference type="OrthoDB" id="288015at2"/>
<accession>A0A5C5VNE1</accession>
<feature type="domain" description="HTH cro/C1-type" evidence="2">
    <location>
        <begin position="12"/>
        <end position="67"/>
    </location>
</feature>
<dbReference type="Pfam" id="PF01381">
    <property type="entry name" value="HTH_3"/>
    <property type="match status" value="1"/>
</dbReference>
<evidence type="ECO:0000259" key="2">
    <source>
        <dbReference type="PROSITE" id="PS50943"/>
    </source>
</evidence>
<dbReference type="InterPro" id="IPR010982">
    <property type="entry name" value="Lambda_DNA-bd_dom_sf"/>
</dbReference>
<dbReference type="CDD" id="cd00093">
    <property type="entry name" value="HTH_XRE"/>
    <property type="match status" value="1"/>
</dbReference>
<protein>
    <submittedName>
        <fullName evidence="3">Helix-turn-helix protein</fullName>
    </submittedName>
</protein>
<dbReference type="PROSITE" id="PS50943">
    <property type="entry name" value="HTH_CROC1"/>
    <property type="match status" value="1"/>
</dbReference>
<feature type="compositionally biased region" description="Basic residues" evidence="1">
    <location>
        <begin position="113"/>
        <end position="122"/>
    </location>
</feature>
<dbReference type="AlphaFoldDB" id="A0A5C5VNE1"/>
<proteinExistence type="predicted"/>
<dbReference type="GO" id="GO:0003677">
    <property type="term" value="F:DNA binding"/>
    <property type="evidence" value="ECO:0007669"/>
    <property type="project" value="InterPro"/>
</dbReference>
<name>A0A5C5VNE1_9PLAN</name>
<reference evidence="3 4" key="1">
    <citation type="submission" date="2019-02" db="EMBL/GenBank/DDBJ databases">
        <title>Deep-cultivation of Planctomycetes and their phenomic and genomic characterization uncovers novel biology.</title>
        <authorList>
            <person name="Wiegand S."/>
            <person name="Jogler M."/>
            <person name="Boedeker C."/>
            <person name="Pinto D."/>
            <person name="Vollmers J."/>
            <person name="Rivas-Marin E."/>
            <person name="Kohn T."/>
            <person name="Peeters S.H."/>
            <person name="Heuer A."/>
            <person name="Rast P."/>
            <person name="Oberbeckmann S."/>
            <person name="Bunk B."/>
            <person name="Jeske O."/>
            <person name="Meyerdierks A."/>
            <person name="Storesund J.E."/>
            <person name="Kallscheuer N."/>
            <person name="Luecker S."/>
            <person name="Lage O.M."/>
            <person name="Pohl T."/>
            <person name="Merkel B.J."/>
            <person name="Hornburger P."/>
            <person name="Mueller R.-W."/>
            <person name="Bruemmer F."/>
            <person name="Labrenz M."/>
            <person name="Spormann A.M."/>
            <person name="Op Den Camp H."/>
            <person name="Overmann J."/>
            <person name="Amann R."/>
            <person name="Jetten M.S.M."/>
            <person name="Mascher T."/>
            <person name="Medema M.H."/>
            <person name="Devos D.P."/>
            <person name="Kaster A.-K."/>
            <person name="Ovreas L."/>
            <person name="Rohde M."/>
            <person name="Galperin M.Y."/>
            <person name="Jogler C."/>
        </authorList>
    </citation>
    <scope>NUCLEOTIDE SEQUENCE [LARGE SCALE GENOMIC DNA]</scope>
    <source>
        <strain evidence="3 4">KOR42</strain>
    </source>
</reference>
<keyword evidence="4" id="KW-1185">Reference proteome</keyword>
<comment type="caution">
    <text evidence="3">The sequence shown here is derived from an EMBL/GenBank/DDBJ whole genome shotgun (WGS) entry which is preliminary data.</text>
</comment>
<dbReference type="InterPro" id="IPR001387">
    <property type="entry name" value="Cro/C1-type_HTH"/>
</dbReference>
<dbReference type="EMBL" id="SIHI01000052">
    <property type="protein sequence ID" value="TWT40196.1"/>
    <property type="molecule type" value="Genomic_DNA"/>
</dbReference>
<dbReference type="RefSeq" id="WP_146512250.1">
    <property type="nucleotide sequence ID" value="NZ_SIHI01000052.1"/>
</dbReference>
<organism evidence="3 4">
    <name type="scientific">Thalassoglobus neptunius</name>
    <dbReference type="NCBI Taxonomy" id="1938619"/>
    <lineage>
        <taxon>Bacteria</taxon>
        <taxon>Pseudomonadati</taxon>
        <taxon>Planctomycetota</taxon>
        <taxon>Planctomycetia</taxon>
        <taxon>Planctomycetales</taxon>
        <taxon>Planctomycetaceae</taxon>
        <taxon>Thalassoglobus</taxon>
    </lineage>
</organism>
<evidence type="ECO:0000256" key="1">
    <source>
        <dbReference type="SAM" id="MobiDB-lite"/>
    </source>
</evidence>
<evidence type="ECO:0000313" key="3">
    <source>
        <dbReference type="EMBL" id="TWT40196.1"/>
    </source>
</evidence>
<dbReference type="SUPFAM" id="SSF47413">
    <property type="entry name" value="lambda repressor-like DNA-binding domains"/>
    <property type="match status" value="1"/>
</dbReference>
<sequence>MTSSPSKFGQLLREKRMAMGYSLRKFAKLANVSPTYLSLVEQGNADPPTVERVTKMAELLDENVDEWISLAGRVPDDLPEIIQSQPVQMPELLREASGLTPEQLQKLTEQARRFNRNNKRST</sequence>
<gene>
    <name evidence="3" type="ORF">KOR42_49380</name>
</gene>
<feature type="region of interest" description="Disordered" evidence="1">
    <location>
        <begin position="98"/>
        <end position="122"/>
    </location>
</feature>
<dbReference type="SMART" id="SM00530">
    <property type="entry name" value="HTH_XRE"/>
    <property type="match status" value="1"/>
</dbReference>
<evidence type="ECO:0000313" key="4">
    <source>
        <dbReference type="Proteomes" id="UP000317243"/>
    </source>
</evidence>
<dbReference type="Proteomes" id="UP000317243">
    <property type="component" value="Unassembled WGS sequence"/>
</dbReference>
<dbReference type="Gene3D" id="1.10.260.40">
    <property type="entry name" value="lambda repressor-like DNA-binding domains"/>
    <property type="match status" value="1"/>
</dbReference>